<dbReference type="InParanoid" id="A0A0C3K105"/>
<reference evidence="2" key="2">
    <citation type="submission" date="2015-01" db="EMBL/GenBank/DDBJ databases">
        <title>Evolutionary Origins and Diversification of the Mycorrhizal Mutualists.</title>
        <authorList>
            <consortium name="DOE Joint Genome Institute"/>
            <consortium name="Mycorrhizal Genomics Consortium"/>
            <person name="Kohler A."/>
            <person name="Kuo A."/>
            <person name="Nagy L.G."/>
            <person name="Floudas D."/>
            <person name="Copeland A."/>
            <person name="Barry K.W."/>
            <person name="Cichocki N."/>
            <person name="Veneault-Fourrey C."/>
            <person name="LaButti K."/>
            <person name="Lindquist E.A."/>
            <person name="Lipzen A."/>
            <person name="Lundell T."/>
            <person name="Morin E."/>
            <person name="Murat C."/>
            <person name="Riley R."/>
            <person name="Ohm R."/>
            <person name="Sun H."/>
            <person name="Tunlid A."/>
            <person name="Henrissat B."/>
            <person name="Grigoriev I.V."/>
            <person name="Hibbett D.S."/>
            <person name="Martin F."/>
        </authorList>
    </citation>
    <scope>NUCLEOTIDE SEQUENCE [LARGE SCALE GENOMIC DNA]</scope>
    <source>
        <strain evidence="2">Marx 270</strain>
    </source>
</reference>
<gene>
    <name evidence="1" type="ORF">M404DRAFT_1001545</name>
</gene>
<organism evidence="1 2">
    <name type="scientific">Pisolithus tinctorius Marx 270</name>
    <dbReference type="NCBI Taxonomy" id="870435"/>
    <lineage>
        <taxon>Eukaryota</taxon>
        <taxon>Fungi</taxon>
        <taxon>Dikarya</taxon>
        <taxon>Basidiomycota</taxon>
        <taxon>Agaricomycotina</taxon>
        <taxon>Agaricomycetes</taxon>
        <taxon>Agaricomycetidae</taxon>
        <taxon>Boletales</taxon>
        <taxon>Sclerodermatineae</taxon>
        <taxon>Pisolithaceae</taxon>
        <taxon>Pisolithus</taxon>
    </lineage>
</organism>
<evidence type="ECO:0000313" key="2">
    <source>
        <dbReference type="Proteomes" id="UP000054217"/>
    </source>
</evidence>
<keyword evidence="2" id="KW-1185">Reference proteome</keyword>
<name>A0A0C3K105_PISTI</name>
<dbReference type="EMBL" id="KN831977">
    <property type="protein sequence ID" value="KIO03272.1"/>
    <property type="molecule type" value="Genomic_DNA"/>
</dbReference>
<dbReference type="HOGENOM" id="CLU_2498762_0_0_1"/>
<protein>
    <submittedName>
        <fullName evidence="1">Uncharacterized protein</fullName>
    </submittedName>
</protein>
<reference evidence="1 2" key="1">
    <citation type="submission" date="2014-04" db="EMBL/GenBank/DDBJ databases">
        <authorList>
            <consortium name="DOE Joint Genome Institute"/>
            <person name="Kuo A."/>
            <person name="Kohler A."/>
            <person name="Costa M.D."/>
            <person name="Nagy L.G."/>
            <person name="Floudas D."/>
            <person name="Copeland A."/>
            <person name="Barry K.W."/>
            <person name="Cichocki N."/>
            <person name="Veneault-Fourrey C."/>
            <person name="LaButti K."/>
            <person name="Lindquist E.A."/>
            <person name="Lipzen A."/>
            <person name="Lundell T."/>
            <person name="Morin E."/>
            <person name="Murat C."/>
            <person name="Sun H."/>
            <person name="Tunlid A."/>
            <person name="Henrissat B."/>
            <person name="Grigoriev I.V."/>
            <person name="Hibbett D.S."/>
            <person name="Martin F."/>
            <person name="Nordberg H.P."/>
            <person name="Cantor M.N."/>
            <person name="Hua S.X."/>
        </authorList>
    </citation>
    <scope>NUCLEOTIDE SEQUENCE [LARGE SCALE GENOMIC DNA]</scope>
    <source>
        <strain evidence="1 2">Marx 270</strain>
    </source>
</reference>
<sequence length="86" mass="9787">MHGVITLWNMKWRLKGSVVPIFIVLHVSHNVASNVEVRACKLMQCEETALHRETQDTRHEFAANYRMPSGMGLLKPSVCKVHGDVF</sequence>
<dbReference type="AlphaFoldDB" id="A0A0C3K105"/>
<proteinExistence type="predicted"/>
<evidence type="ECO:0000313" key="1">
    <source>
        <dbReference type="EMBL" id="KIO03272.1"/>
    </source>
</evidence>
<accession>A0A0C3K105</accession>
<dbReference type="Proteomes" id="UP000054217">
    <property type="component" value="Unassembled WGS sequence"/>
</dbReference>